<dbReference type="SUPFAM" id="SSF53098">
    <property type="entry name" value="Ribonuclease H-like"/>
    <property type="match status" value="1"/>
</dbReference>
<dbReference type="AlphaFoldDB" id="A0A4Z0V7L9"/>
<dbReference type="GO" id="GO:0003676">
    <property type="term" value="F:nucleic acid binding"/>
    <property type="evidence" value="ECO:0007669"/>
    <property type="project" value="InterPro"/>
</dbReference>
<keyword evidence="2" id="KW-0378">Hydrolase</keyword>
<dbReference type="Proteomes" id="UP000297635">
    <property type="component" value="Unassembled WGS sequence"/>
</dbReference>
<dbReference type="InterPro" id="IPR002562">
    <property type="entry name" value="3'-5'_exonuclease_dom"/>
</dbReference>
<reference evidence="2 3" key="1">
    <citation type="submission" date="2019-02" db="EMBL/GenBank/DDBJ databases">
        <title>Isolation and identification of novel species under the genus Muribaculum.</title>
        <authorList>
            <person name="Miyake S."/>
            <person name="Ding Y."/>
            <person name="Low A."/>
            <person name="Soh M."/>
            <person name="Seedorf H."/>
        </authorList>
    </citation>
    <scope>NUCLEOTIDE SEQUENCE [LARGE SCALE GENOMIC DNA]</scope>
    <source>
        <strain evidence="2 3">TLL-A3</strain>
    </source>
</reference>
<organism evidence="2 3">
    <name type="scientific">Duncaniella freteri</name>
    <dbReference type="NCBI Taxonomy" id="2530391"/>
    <lineage>
        <taxon>Bacteria</taxon>
        <taxon>Pseudomonadati</taxon>
        <taxon>Bacteroidota</taxon>
        <taxon>Bacteroidia</taxon>
        <taxon>Bacteroidales</taxon>
        <taxon>Muribaculaceae</taxon>
        <taxon>Duncaniella</taxon>
    </lineage>
</organism>
<dbReference type="GO" id="GO:0008408">
    <property type="term" value="F:3'-5' exonuclease activity"/>
    <property type="evidence" value="ECO:0007669"/>
    <property type="project" value="InterPro"/>
</dbReference>
<dbReference type="EMBL" id="SJSA01000001">
    <property type="protein sequence ID" value="TGG40374.1"/>
    <property type="molecule type" value="Genomic_DNA"/>
</dbReference>
<evidence type="ECO:0000313" key="2">
    <source>
        <dbReference type="EMBL" id="TGG40374.1"/>
    </source>
</evidence>
<dbReference type="PANTHER" id="PTHR47765:SF2">
    <property type="entry name" value="EXONUCLEASE MUT-7 HOMOLOG"/>
    <property type="match status" value="1"/>
</dbReference>
<dbReference type="GeneID" id="82149464"/>
<dbReference type="Pfam" id="PF01612">
    <property type="entry name" value="DNA_pol_A_exo1"/>
    <property type="match status" value="1"/>
</dbReference>
<evidence type="ECO:0000313" key="3">
    <source>
        <dbReference type="Proteomes" id="UP000297635"/>
    </source>
</evidence>
<dbReference type="Gene3D" id="3.30.420.10">
    <property type="entry name" value="Ribonuclease H-like superfamily/Ribonuclease H"/>
    <property type="match status" value="1"/>
</dbReference>
<feature type="domain" description="3'-5' exonuclease" evidence="1">
    <location>
        <begin position="27"/>
        <end position="196"/>
    </location>
</feature>
<evidence type="ECO:0000259" key="1">
    <source>
        <dbReference type="SMART" id="SM00474"/>
    </source>
</evidence>
<dbReference type="GO" id="GO:0006139">
    <property type="term" value="P:nucleobase-containing compound metabolic process"/>
    <property type="evidence" value="ECO:0007669"/>
    <property type="project" value="InterPro"/>
</dbReference>
<keyword evidence="2" id="KW-0540">Nuclease</keyword>
<accession>A0A4Z0V7L9</accession>
<dbReference type="InterPro" id="IPR036397">
    <property type="entry name" value="RNaseH_sf"/>
</dbReference>
<dbReference type="InterPro" id="IPR052408">
    <property type="entry name" value="Exonuclease_MUT-7-like"/>
</dbReference>
<sequence>MDNECFKIAIDKKLISEFPTVTFSGAITVIEHPEDVAEAISYLRGHDIVGFDTETKPNFKKGMTNRVSLIQVSTEDRSFLFRLNKMGFTPELREFMECEDVLKVGLSLKDDFHVLHKAGEFEPRNFVDLQNMVKKYHISDSSLQKIYAILFNGRISKGQRLTNWEASKLSGAQMVYASIDAWACLRIYKYLLSGEFDPTKSPYIVKEEPSEE</sequence>
<keyword evidence="3" id="KW-1185">Reference proteome</keyword>
<keyword evidence="2" id="KW-0269">Exonuclease</keyword>
<dbReference type="PANTHER" id="PTHR47765">
    <property type="entry name" value="3'-5' EXONUCLEASE DOMAIN-CONTAINING PROTEIN"/>
    <property type="match status" value="1"/>
</dbReference>
<dbReference type="CDD" id="cd06141">
    <property type="entry name" value="WRN_exo"/>
    <property type="match status" value="1"/>
</dbReference>
<proteinExistence type="predicted"/>
<dbReference type="RefSeq" id="WP_135471388.1">
    <property type="nucleotide sequence ID" value="NZ_CASCNC010000032.1"/>
</dbReference>
<gene>
    <name evidence="2" type="ORF">EZ315_06635</name>
</gene>
<name>A0A4Z0V7L9_9BACT</name>
<dbReference type="InterPro" id="IPR012337">
    <property type="entry name" value="RNaseH-like_sf"/>
</dbReference>
<dbReference type="SMART" id="SM00474">
    <property type="entry name" value="35EXOc"/>
    <property type="match status" value="1"/>
</dbReference>
<comment type="caution">
    <text evidence="2">The sequence shown here is derived from an EMBL/GenBank/DDBJ whole genome shotgun (WGS) entry which is preliminary data.</text>
</comment>
<protein>
    <submittedName>
        <fullName evidence="2">3'-5' exonuclease domain-containing protein 2</fullName>
    </submittedName>
</protein>